<evidence type="ECO:0000313" key="1">
    <source>
        <dbReference type="EMBL" id="RZC69222.1"/>
    </source>
</evidence>
<name>A0A4Y7KA57_PAPSO</name>
<protein>
    <submittedName>
        <fullName evidence="1">Uncharacterized protein</fullName>
    </submittedName>
</protein>
<proteinExistence type="predicted"/>
<keyword evidence="2" id="KW-1185">Reference proteome</keyword>
<accession>A0A4Y7KA57</accession>
<evidence type="ECO:0000313" key="2">
    <source>
        <dbReference type="Proteomes" id="UP000316621"/>
    </source>
</evidence>
<reference evidence="1 2" key="1">
    <citation type="journal article" date="2018" name="Science">
        <title>The opium poppy genome and morphinan production.</title>
        <authorList>
            <person name="Guo L."/>
            <person name="Winzer T."/>
            <person name="Yang X."/>
            <person name="Li Y."/>
            <person name="Ning Z."/>
            <person name="He Z."/>
            <person name="Teodor R."/>
            <person name="Lu Y."/>
            <person name="Bowser T.A."/>
            <person name="Graham I.A."/>
            <person name="Ye K."/>
        </authorList>
    </citation>
    <scope>NUCLEOTIDE SEQUENCE [LARGE SCALE GENOMIC DNA]</scope>
    <source>
        <strain evidence="2">cv. HN1</strain>
        <tissue evidence="1">Leaves</tissue>
    </source>
</reference>
<gene>
    <name evidence="1" type="ORF">C5167_032374</name>
</gene>
<dbReference type="AlphaFoldDB" id="A0A4Y7KA57"/>
<dbReference type="OrthoDB" id="1977971at2759"/>
<organism evidence="1 2">
    <name type="scientific">Papaver somniferum</name>
    <name type="common">Opium poppy</name>
    <dbReference type="NCBI Taxonomy" id="3469"/>
    <lineage>
        <taxon>Eukaryota</taxon>
        <taxon>Viridiplantae</taxon>
        <taxon>Streptophyta</taxon>
        <taxon>Embryophyta</taxon>
        <taxon>Tracheophyta</taxon>
        <taxon>Spermatophyta</taxon>
        <taxon>Magnoliopsida</taxon>
        <taxon>Ranunculales</taxon>
        <taxon>Papaveraceae</taxon>
        <taxon>Papaveroideae</taxon>
        <taxon>Papaver</taxon>
    </lineage>
</organism>
<dbReference type="Gramene" id="RZC69222">
    <property type="protein sequence ID" value="RZC69222"/>
    <property type="gene ID" value="C5167_032374"/>
</dbReference>
<dbReference type="EMBL" id="CM010721">
    <property type="protein sequence ID" value="RZC69222.1"/>
    <property type="molecule type" value="Genomic_DNA"/>
</dbReference>
<dbReference type="Proteomes" id="UP000316621">
    <property type="component" value="Chromosome 7"/>
</dbReference>
<sequence>MFNQDLDVMILFYYCYKQKRDAQREIASLDSEDSETQTKYIHFEIMASTAFAFVYQKNADDRINEVDKFIENMPDMTEKIIIPMNCDPNGGKYEGPIGEHWHLLVYDINNYQ</sequence>